<keyword evidence="13" id="KW-1185">Reference proteome</keyword>
<keyword evidence="3 8" id="KW-1134">Transmembrane beta strand</keyword>
<evidence type="ECO:0000256" key="1">
    <source>
        <dbReference type="ARBA" id="ARBA00004571"/>
    </source>
</evidence>
<dbReference type="Proteomes" id="UP001337305">
    <property type="component" value="Unassembled WGS sequence"/>
</dbReference>
<dbReference type="InterPro" id="IPR023996">
    <property type="entry name" value="TonB-dep_OMP_SusC/RagA"/>
</dbReference>
<dbReference type="Pfam" id="PF07715">
    <property type="entry name" value="Plug"/>
    <property type="match status" value="1"/>
</dbReference>
<comment type="caution">
    <text evidence="12">The sequence shown here is derived from an EMBL/GenBank/DDBJ whole genome shotgun (WGS) entry which is preliminary data.</text>
</comment>
<evidence type="ECO:0000256" key="5">
    <source>
        <dbReference type="ARBA" id="ARBA00023077"/>
    </source>
</evidence>
<evidence type="ECO:0000256" key="8">
    <source>
        <dbReference type="PROSITE-ProRule" id="PRU01360"/>
    </source>
</evidence>
<organism evidence="12 13">
    <name type="scientific">Flavivirga spongiicola</name>
    <dbReference type="NCBI Taxonomy" id="421621"/>
    <lineage>
        <taxon>Bacteria</taxon>
        <taxon>Pseudomonadati</taxon>
        <taxon>Bacteroidota</taxon>
        <taxon>Flavobacteriia</taxon>
        <taxon>Flavobacteriales</taxon>
        <taxon>Flavobacteriaceae</taxon>
        <taxon>Flavivirga</taxon>
    </lineage>
</organism>
<evidence type="ECO:0000256" key="3">
    <source>
        <dbReference type="ARBA" id="ARBA00022452"/>
    </source>
</evidence>
<evidence type="ECO:0000256" key="4">
    <source>
        <dbReference type="ARBA" id="ARBA00022692"/>
    </source>
</evidence>
<evidence type="ECO:0000313" key="13">
    <source>
        <dbReference type="Proteomes" id="UP001337305"/>
    </source>
</evidence>
<dbReference type="PROSITE" id="PS52016">
    <property type="entry name" value="TONB_DEPENDENT_REC_3"/>
    <property type="match status" value="1"/>
</dbReference>
<protein>
    <submittedName>
        <fullName evidence="12">TonB-dependent receptor</fullName>
    </submittedName>
</protein>
<dbReference type="Pfam" id="PF00593">
    <property type="entry name" value="TonB_dep_Rec_b-barrel"/>
    <property type="match status" value="1"/>
</dbReference>
<evidence type="ECO:0000256" key="2">
    <source>
        <dbReference type="ARBA" id="ARBA00022448"/>
    </source>
</evidence>
<dbReference type="RefSeq" id="WP_303307286.1">
    <property type="nucleotide sequence ID" value="NZ_JAODOP010000004.1"/>
</dbReference>
<proteinExistence type="inferred from homology"/>
<keyword evidence="4 8" id="KW-0812">Transmembrane</keyword>
<dbReference type="InterPro" id="IPR036942">
    <property type="entry name" value="Beta-barrel_TonB_sf"/>
</dbReference>
<sequence>MQKKYKNLFKPLKEKWTLAFFILFLGFSSYAQEIGQIIKVTGTVTDTSGAPLLGVNVIEEGSTSNGGTTDFDGNYNINVKKGSVLTFSYIGFLTQKVTIDTKSVVNIVMSEDSQKLDEIVVIGYGTQKRRDLTGSVSSVDVGDLNVAPVGSVDGALAGRISGVQVTSSQGRPGAPTSIKIRGTGSLTQSSDPLYVIDGFPIEDFDLSSIDQSDIGSFQILKGPSAVAIYGARGGNGVVLITTKDGTSGKTEVKYNGFIGYEKITTKIDVLSPYDFVDLRYEVDPDEAANRYGPLSAYQRPDGSSIEGIDWQEEAYRETEVQSHSLSVTGGSKETKYNLSLSKYDGEGLLENSAFNRTYAKVKLNQKISDKLKVGVNISYTTSRISGTSTSSNILNPDTDGGSTSSARFNLLKDIVQGRPTGGLFISNEELLGLPEDPDTEEGAPITNPLVNARTQIREDERSTLLFNGFLEYEIIDDLKLKVSGGIQKLNQRRESFDKVNSAFERRNGFTRGEIRNRERINKLFTSTLTFKKTILDNHNFTTLLGFDYQDITDETSAASGSVFPEPNLGIDNLGAATEAGFPFSVRVPTNRLISLFYRINYDYAGKYFLTGTIRRDGSSRFGANNKFGVFPSVSAAWRFSDESFLNDSNVISNGKLRFEWGEVGNNRIPAFVSTALLNTTTYGLENAIAAGVFPANLANPDIKWETQRQINLGLDLGLFNGNVSITADVYRKESDDLLLQAPTPANTGFTTVFRNIGKIRNEGIELGLNTVNVDKGVKWTTDFNITFPSNKTLSLVEDDILFSSSSWSTSTVSQDPYANDFITQVGQPFGLMYGYIDDGLYRAEDFDTNGDALINVSFGDEELGYRKYVDLNGDNIIDEDDKAVLGNPNPKFFGGLTNNFSYKGFDLSVFLQWSYGNDIYNANRALWTSGLNSHRNFVPEIINRWRDTNTDEQNAAATFRSINDNTEVLTSQYIEDGSYIRLKTVSLGYTFPKQLVEKLKIQKLRIYATGQNLVTWTDYTGYDPEVSTRGSGLTSGVDFGAYPRSRTIIGGLSVSF</sequence>
<dbReference type="InterPro" id="IPR012910">
    <property type="entry name" value="Plug_dom"/>
</dbReference>
<dbReference type="NCBIfam" id="TIGR04056">
    <property type="entry name" value="OMP_RagA_SusC"/>
    <property type="match status" value="1"/>
</dbReference>
<dbReference type="Gene3D" id="2.60.40.1120">
    <property type="entry name" value="Carboxypeptidase-like, regulatory domain"/>
    <property type="match status" value="1"/>
</dbReference>
<comment type="similarity">
    <text evidence="8 9">Belongs to the TonB-dependent receptor family.</text>
</comment>
<dbReference type="SUPFAM" id="SSF56935">
    <property type="entry name" value="Porins"/>
    <property type="match status" value="1"/>
</dbReference>
<dbReference type="InterPro" id="IPR000531">
    <property type="entry name" value="Beta-barrel_TonB"/>
</dbReference>
<keyword evidence="5 9" id="KW-0798">TonB box</keyword>
<dbReference type="EMBL" id="JAODOP010000004">
    <property type="protein sequence ID" value="MEF3834983.1"/>
    <property type="molecule type" value="Genomic_DNA"/>
</dbReference>
<dbReference type="Gene3D" id="2.40.170.20">
    <property type="entry name" value="TonB-dependent receptor, beta-barrel domain"/>
    <property type="match status" value="1"/>
</dbReference>
<dbReference type="Gene3D" id="2.170.130.10">
    <property type="entry name" value="TonB-dependent receptor, plug domain"/>
    <property type="match status" value="1"/>
</dbReference>
<keyword evidence="7 8" id="KW-0998">Cell outer membrane</keyword>
<dbReference type="InterPro" id="IPR037066">
    <property type="entry name" value="Plug_dom_sf"/>
</dbReference>
<name>A0ABU7XWA0_9FLAO</name>
<comment type="subcellular location">
    <subcellularLocation>
        <location evidence="1 8">Cell outer membrane</location>
        <topology evidence="1 8">Multi-pass membrane protein</topology>
    </subcellularLocation>
</comment>
<evidence type="ECO:0000259" key="10">
    <source>
        <dbReference type="Pfam" id="PF00593"/>
    </source>
</evidence>
<evidence type="ECO:0000259" key="11">
    <source>
        <dbReference type="Pfam" id="PF07715"/>
    </source>
</evidence>
<accession>A0ABU7XWA0</accession>
<feature type="domain" description="TonB-dependent receptor plug" evidence="11">
    <location>
        <begin position="129"/>
        <end position="237"/>
    </location>
</feature>
<dbReference type="InterPro" id="IPR008969">
    <property type="entry name" value="CarboxyPept-like_regulatory"/>
</dbReference>
<gene>
    <name evidence="12" type="ORF">N1F79_17760</name>
</gene>
<dbReference type="InterPro" id="IPR039426">
    <property type="entry name" value="TonB-dep_rcpt-like"/>
</dbReference>
<dbReference type="NCBIfam" id="TIGR04057">
    <property type="entry name" value="SusC_RagA_signa"/>
    <property type="match status" value="1"/>
</dbReference>
<reference evidence="12 13" key="1">
    <citation type="submission" date="2022-09" db="EMBL/GenBank/DDBJ databases">
        <title>Genome sequencing of Flavivirga sp. MEBiC05379.</title>
        <authorList>
            <person name="Oh H.-M."/>
            <person name="Kwon K.K."/>
            <person name="Park M.J."/>
            <person name="Yang S.-H."/>
        </authorList>
    </citation>
    <scope>NUCLEOTIDE SEQUENCE [LARGE SCALE GENOMIC DNA]</scope>
    <source>
        <strain evidence="12 13">MEBiC05379</strain>
    </source>
</reference>
<keyword evidence="2 8" id="KW-0813">Transport</keyword>
<feature type="domain" description="TonB-dependent receptor-like beta-barrel" evidence="10">
    <location>
        <begin position="456"/>
        <end position="1013"/>
    </location>
</feature>
<dbReference type="SUPFAM" id="SSF49464">
    <property type="entry name" value="Carboxypeptidase regulatory domain-like"/>
    <property type="match status" value="1"/>
</dbReference>
<keyword evidence="6 8" id="KW-0472">Membrane</keyword>
<evidence type="ECO:0000256" key="9">
    <source>
        <dbReference type="RuleBase" id="RU003357"/>
    </source>
</evidence>
<evidence type="ECO:0000256" key="7">
    <source>
        <dbReference type="ARBA" id="ARBA00023237"/>
    </source>
</evidence>
<dbReference type="InterPro" id="IPR023997">
    <property type="entry name" value="TonB-dep_OMP_SusC/RagA_CS"/>
</dbReference>
<evidence type="ECO:0000313" key="12">
    <source>
        <dbReference type="EMBL" id="MEF3834983.1"/>
    </source>
</evidence>
<evidence type="ECO:0000256" key="6">
    <source>
        <dbReference type="ARBA" id="ARBA00023136"/>
    </source>
</evidence>
<dbReference type="Pfam" id="PF13715">
    <property type="entry name" value="CarbopepD_reg_2"/>
    <property type="match status" value="1"/>
</dbReference>
<keyword evidence="12" id="KW-0675">Receptor</keyword>